<evidence type="ECO:0000256" key="1">
    <source>
        <dbReference type="SAM" id="Phobius"/>
    </source>
</evidence>
<feature type="transmembrane region" description="Helical" evidence="1">
    <location>
        <begin position="77"/>
        <end position="100"/>
    </location>
</feature>
<evidence type="ECO:0000313" key="2">
    <source>
        <dbReference type="EMBL" id="MBB5891615.1"/>
    </source>
</evidence>
<name>A0A7W9KFE7_9PSEU</name>
<feature type="transmembrane region" description="Helical" evidence="1">
    <location>
        <begin position="51"/>
        <end position="70"/>
    </location>
</feature>
<accession>A0A7W9KFE7</accession>
<keyword evidence="1" id="KW-0812">Transmembrane</keyword>
<dbReference type="RefSeq" id="WP_184861849.1">
    <property type="nucleotide sequence ID" value="NZ_BAAAWY010000095.1"/>
</dbReference>
<dbReference type="Proteomes" id="UP000585638">
    <property type="component" value="Unassembled WGS sequence"/>
</dbReference>
<keyword evidence="3" id="KW-1185">Reference proteome</keyword>
<keyword evidence="1" id="KW-0472">Membrane</keyword>
<proteinExistence type="predicted"/>
<reference evidence="2 3" key="1">
    <citation type="submission" date="2020-08" db="EMBL/GenBank/DDBJ databases">
        <title>Sequencing the genomes of 1000 actinobacteria strains.</title>
        <authorList>
            <person name="Klenk H.-P."/>
        </authorList>
    </citation>
    <scope>NUCLEOTIDE SEQUENCE [LARGE SCALE GENOMIC DNA]</scope>
    <source>
        <strain evidence="2 3">DSM 43851</strain>
    </source>
</reference>
<gene>
    <name evidence="2" type="ORF">BJ998_002811</name>
</gene>
<dbReference type="AlphaFoldDB" id="A0A7W9KFE7"/>
<comment type="caution">
    <text evidence="2">The sequence shown here is derived from an EMBL/GenBank/DDBJ whole genome shotgun (WGS) entry which is preliminary data.</text>
</comment>
<sequence>MTETMTEPEKATPRRSVLRGASGAVAACLVILLLVVLGSQIFFQLQGYPGFGWAAVGGHALAAAIGVLLQRAADRRAGVVSALASMAVLVDAAVTLWLFWWS</sequence>
<evidence type="ECO:0000313" key="3">
    <source>
        <dbReference type="Proteomes" id="UP000585638"/>
    </source>
</evidence>
<dbReference type="EMBL" id="JACHIR010000001">
    <property type="protein sequence ID" value="MBB5891615.1"/>
    <property type="molecule type" value="Genomic_DNA"/>
</dbReference>
<protein>
    <submittedName>
        <fullName evidence="2">Uncharacterized protein</fullName>
    </submittedName>
</protein>
<keyword evidence="1" id="KW-1133">Transmembrane helix</keyword>
<feature type="transmembrane region" description="Helical" evidence="1">
    <location>
        <begin position="21"/>
        <end position="45"/>
    </location>
</feature>
<organism evidence="2 3">
    <name type="scientific">Kutzneria kofuensis</name>
    <dbReference type="NCBI Taxonomy" id="103725"/>
    <lineage>
        <taxon>Bacteria</taxon>
        <taxon>Bacillati</taxon>
        <taxon>Actinomycetota</taxon>
        <taxon>Actinomycetes</taxon>
        <taxon>Pseudonocardiales</taxon>
        <taxon>Pseudonocardiaceae</taxon>
        <taxon>Kutzneria</taxon>
    </lineage>
</organism>